<name>A0A165U046_9APHY</name>
<dbReference type="InterPro" id="IPR036047">
    <property type="entry name" value="F-box-like_dom_sf"/>
</dbReference>
<organism evidence="2 3">
    <name type="scientific">Daedalea quercina L-15889</name>
    <dbReference type="NCBI Taxonomy" id="1314783"/>
    <lineage>
        <taxon>Eukaryota</taxon>
        <taxon>Fungi</taxon>
        <taxon>Dikarya</taxon>
        <taxon>Basidiomycota</taxon>
        <taxon>Agaricomycotina</taxon>
        <taxon>Agaricomycetes</taxon>
        <taxon>Polyporales</taxon>
        <taxon>Fomitopsis</taxon>
    </lineage>
</organism>
<sequence length="585" mass="66224">MAESNRPTENVSLSAPDMEHMQSMLRGQTGKEIRDWVSAEVRALQRHLANLHAIYNSTLPFNILPNEIIVDIFRHTATASNSMECITTIMAVCRYWRATIVNTPVLWNDIDLSMNTRLMELCLARSHDANINIHLSKSRARWMLDFPVVASPLTPHCSRIARVDLCLTGISRYDQDMDVSALLRVVEGFLPELISMTITGGSKWSLQSTQNHLPNVRDLSLSGIALIWSTWPWPHLTSLMLSASTLPRTADGRGRCLASLLDALASCGSLETFKYAHWTQSQGLHIAAKHRIVPLPYIQHFCISSVLPADISMLLEHVSLPSHARLSLELSKFWVPSPLDSESQPAFSAILPTDVKQLLPWSQVRHVTVWPKETQIQIWGDEEHLFWAFESPARADASEDEESEGPPSLEIEYVPIWRSGEYDLCSAMRELGAFFPSSVEAIMINGLMHVVDTETWDHMFTPFPHLWWLEFLSPIDGIRNLASALKPEASVIPCQHLRMLCLYYRLDKGKEHREVLRDLHAVLRQREEAQSRLECLRIQLKPAANDMDGTPTEACKGLLVDLQEVEQDFKSVADSVDIKYVTAWQ</sequence>
<feature type="domain" description="F-box" evidence="1">
    <location>
        <begin position="58"/>
        <end position="110"/>
    </location>
</feature>
<evidence type="ECO:0000313" key="3">
    <source>
        <dbReference type="Proteomes" id="UP000076727"/>
    </source>
</evidence>
<dbReference type="AlphaFoldDB" id="A0A165U046"/>
<dbReference type="OrthoDB" id="2767786at2759"/>
<dbReference type="Proteomes" id="UP000076727">
    <property type="component" value="Unassembled WGS sequence"/>
</dbReference>
<dbReference type="InterPro" id="IPR032675">
    <property type="entry name" value="LRR_dom_sf"/>
</dbReference>
<dbReference type="EMBL" id="KV429034">
    <property type="protein sequence ID" value="KZT74198.1"/>
    <property type="molecule type" value="Genomic_DNA"/>
</dbReference>
<evidence type="ECO:0000313" key="2">
    <source>
        <dbReference type="EMBL" id="KZT74198.1"/>
    </source>
</evidence>
<dbReference type="PROSITE" id="PS50181">
    <property type="entry name" value="FBOX"/>
    <property type="match status" value="1"/>
</dbReference>
<dbReference type="STRING" id="1314783.A0A165U046"/>
<reference evidence="2 3" key="1">
    <citation type="journal article" date="2016" name="Mol. Biol. Evol.">
        <title>Comparative Genomics of Early-Diverging Mushroom-Forming Fungi Provides Insights into the Origins of Lignocellulose Decay Capabilities.</title>
        <authorList>
            <person name="Nagy L.G."/>
            <person name="Riley R."/>
            <person name="Tritt A."/>
            <person name="Adam C."/>
            <person name="Daum C."/>
            <person name="Floudas D."/>
            <person name="Sun H."/>
            <person name="Yadav J.S."/>
            <person name="Pangilinan J."/>
            <person name="Larsson K.H."/>
            <person name="Matsuura K."/>
            <person name="Barry K."/>
            <person name="Labutti K."/>
            <person name="Kuo R."/>
            <person name="Ohm R.A."/>
            <person name="Bhattacharya S.S."/>
            <person name="Shirouzu T."/>
            <person name="Yoshinaga Y."/>
            <person name="Martin F.M."/>
            <person name="Grigoriev I.V."/>
            <person name="Hibbett D.S."/>
        </authorList>
    </citation>
    <scope>NUCLEOTIDE SEQUENCE [LARGE SCALE GENOMIC DNA]</scope>
    <source>
        <strain evidence="2 3">L-15889</strain>
    </source>
</reference>
<dbReference type="Gene3D" id="3.80.10.10">
    <property type="entry name" value="Ribonuclease Inhibitor"/>
    <property type="match status" value="1"/>
</dbReference>
<dbReference type="SUPFAM" id="SSF81383">
    <property type="entry name" value="F-box domain"/>
    <property type="match status" value="1"/>
</dbReference>
<accession>A0A165U046</accession>
<protein>
    <recommendedName>
        <fullName evidence="1">F-box domain-containing protein</fullName>
    </recommendedName>
</protein>
<dbReference type="Pfam" id="PF12937">
    <property type="entry name" value="F-box-like"/>
    <property type="match status" value="1"/>
</dbReference>
<keyword evidence="3" id="KW-1185">Reference proteome</keyword>
<dbReference type="InterPro" id="IPR001810">
    <property type="entry name" value="F-box_dom"/>
</dbReference>
<gene>
    <name evidence="2" type="ORF">DAEQUDRAFT_293926</name>
</gene>
<evidence type="ECO:0000259" key="1">
    <source>
        <dbReference type="PROSITE" id="PS50181"/>
    </source>
</evidence>
<proteinExistence type="predicted"/>